<name>A0A4Q7ZN76_9ACTN</name>
<dbReference type="AlphaFoldDB" id="A0A4Q7ZN76"/>
<comment type="caution">
    <text evidence="2">The sequence shown here is derived from an EMBL/GenBank/DDBJ whole genome shotgun (WGS) entry which is preliminary data.</text>
</comment>
<protein>
    <submittedName>
        <fullName evidence="2">Uncharacterized protein</fullName>
    </submittedName>
</protein>
<keyword evidence="3" id="KW-1185">Reference proteome</keyword>
<reference evidence="2 3" key="1">
    <citation type="submission" date="2019-02" db="EMBL/GenBank/DDBJ databases">
        <title>Sequencing the genomes of 1000 actinobacteria strains.</title>
        <authorList>
            <person name="Klenk H.-P."/>
        </authorList>
    </citation>
    <scope>NUCLEOTIDE SEQUENCE [LARGE SCALE GENOMIC DNA]</scope>
    <source>
        <strain evidence="2 3">DSM 45162</strain>
    </source>
</reference>
<dbReference type="RefSeq" id="WP_130510526.1">
    <property type="nucleotide sequence ID" value="NZ_SHKY01000001.1"/>
</dbReference>
<dbReference type="OrthoDB" id="6194471at2"/>
<feature type="signal peptide" evidence="1">
    <location>
        <begin position="1"/>
        <end position="26"/>
    </location>
</feature>
<sequence>MSRLAKILTAVAASAAVVLTGTVAHAVITGRTGTFTDQQRYVHQSDAWSTSSAAFVGVPGAITSIVVPSGTRKMIDARFSAESFCAGGGWCSVRIVVIRPNGTFFEMSPQVGTDFAFDSGSGTTDNWESHAIERTSPFLSAGTYRVQVQAGVVAGATSLRLDDWTLAVERVRP</sequence>
<dbReference type="EMBL" id="SHKY01000001">
    <property type="protein sequence ID" value="RZU51815.1"/>
    <property type="molecule type" value="Genomic_DNA"/>
</dbReference>
<evidence type="ECO:0000313" key="3">
    <source>
        <dbReference type="Proteomes" id="UP000292564"/>
    </source>
</evidence>
<dbReference type="Proteomes" id="UP000292564">
    <property type="component" value="Unassembled WGS sequence"/>
</dbReference>
<gene>
    <name evidence="2" type="ORF">EV385_3650</name>
</gene>
<evidence type="ECO:0000313" key="2">
    <source>
        <dbReference type="EMBL" id="RZU51815.1"/>
    </source>
</evidence>
<evidence type="ECO:0000256" key="1">
    <source>
        <dbReference type="SAM" id="SignalP"/>
    </source>
</evidence>
<accession>A0A4Q7ZN76</accession>
<feature type="chain" id="PRO_5020848510" evidence="1">
    <location>
        <begin position="27"/>
        <end position="173"/>
    </location>
</feature>
<organism evidence="2 3">
    <name type="scientific">Krasilnikovia cinnamomea</name>
    <dbReference type="NCBI Taxonomy" id="349313"/>
    <lineage>
        <taxon>Bacteria</taxon>
        <taxon>Bacillati</taxon>
        <taxon>Actinomycetota</taxon>
        <taxon>Actinomycetes</taxon>
        <taxon>Micromonosporales</taxon>
        <taxon>Micromonosporaceae</taxon>
        <taxon>Krasilnikovia</taxon>
    </lineage>
</organism>
<proteinExistence type="predicted"/>
<keyword evidence="1" id="KW-0732">Signal</keyword>